<organism evidence="13">
    <name type="scientific">Terebratalia transversa</name>
    <name type="common">Transverse lampshell</name>
    <dbReference type="NCBI Taxonomy" id="34513"/>
    <lineage>
        <taxon>Eukaryota</taxon>
        <taxon>Metazoa</taxon>
        <taxon>Spiralia</taxon>
        <taxon>Lophotrochozoa</taxon>
        <taxon>Brachiopoda</taxon>
        <taxon>Rhynchonelliformea</taxon>
        <taxon>Rhynchonellata</taxon>
        <taxon>Terebratellidina</taxon>
        <taxon>Laqueoidea</taxon>
        <taxon>Laqueidae</taxon>
        <taxon>Terebratalia</taxon>
    </lineage>
</organism>
<keyword evidence="9 12" id="KW-0472">Membrane</keyword>
<keyword evidence="3" id="KW-0813">Transport</keyword>
<evidence type="ECO:0000256" key="6">
    <source>
        <dbReference type="ARBA" id="ARBA00022781"/>
    </source>
</evidence>
<evidence type="ECO:0000256" key="8">
    <source>
        <dbReference type="ARBA" id="ARBA00023065"/>
    </source>
</evidence>
<dbReference type="PANTHER" id="PTHR11410">
    <property type="entry name" value="ATP SYNTHASE SUBUNIT A"/>
    <property type="match status" value="1"/>
</dbReference>
<protein>
    <recommendedName>
        <fullName evidence="11">ATP synthase subunit a</fullName>
    </recommendedName>
</protein>
<dbReference type="PANTHER" id="PTHR11410:SF0">
    <property type="entry name" value="ATP SYNTHASE SUBUNIT A"/>
    <property type="match status" value="1"/>
</dbReference>
<keyword evidence="7 12" id="KW-1133">Transmembrane helix</keyword>
<feature type="transmembrane region" description="Helical" evidence="12">
    <location>
        <begin position="198"/>
        <end position="223"/>
    </location>
</feature>
<evidence type="ECO:0000256" key="10">
    <source>
        <dbReference type="ARBA" id="ARBA00023310"/>
    </source>
</evidence>
<evidence type="ECO:0000313" key="13">
    <source>
        <dbReference type="EMBL" id="AAK95501.1"/>
    </source>
</evidence>
<dbReference type="InterPro" id="IPR023011">
    <property type="entry name" value="ATP_synth_F0_asu_AS"/>
</dbReference>
<feature type="transmembrane region" description="Helical" evidence="12">
    <location>
        <begin position="171"/>
        <end position="192"/>
    </location>
</feature>
<geneLocation type="mitochondrion" evidence="13"/>
<keyword evidence="10" id="KW-0066">ATP synthesis</keyword>
<evidence type="ECO:0000256" key="2">
    <source>
        <dbReference type="ARBA" id="ARBA00006810"/>
    </source>
</evidence>
<dbReference type="NCBIfam" id="TIGR01131">
    <property type="entry name" value="ATP_synt_6_or_A"/>
    <property type="match status" value="1"/>
</dbReference>
<dbReference type="CDD" id="cd00310">
    <property type="entry name" value="ATP-synt_Fo_a_6"/>
    <property type="match status" value="1"/>
</dbReference>
<reference evidence="13" key="1">
    <citation type="journal article" date="2001" name="Mol. Biol. Evol.">
        <title>The complete mitochondrial genome of the articulate brachiopod Terebratalia transversa.</title>
        <authorList>
            <person name="Helfenbein K.G."/>
            <person name="Brown W.M."/>
            <person name="Boore J.L."/>
        </authorList>
    </citation>
    <scope>NUCLEOTIDE SEQUENCE</scope>
</reference>
<dbReference type="GO" id="GO:0046933">
    <property type="term" value="F:proton-transporting ATP synthase activity, rotational mechanism"/>
    <property type="evidence" value="ECO:0007669"/>
    <property type="project" value="TreeGrafter"/>
</dbReference>
<evidence type="ECO:0000256" key="5">
    <source>
        <dbReference type="ARBA" id="ARBA00022692"/>
    </source>
</evidence>
<keyword evidence="8" id="KW-0406">Ion transport</keyword>
<dbReference type="SUPFAM" id="SSF81336">
    <property type="entry name" value="F1F0 ATP synthase subunit A"/>
    <property type="match status" value="1"/>
</dbReference>
<evidence type="ECO:0000256" key="4">
    <source>
        <dbReference type="ARBA" id="ARBA00022547"/>
    </source>
</evidence>
<evidence type="ECO:0000256" key="1">
    <source>
        <dbReference type="ARBA" id="ARBA00004141"/>
    </source>
</evidence>
<dbReference type="RefSeq" id="NP_203510.1">
    <property type="nucleotide sequence ID" value="NC_003086.1"/>
</dbReference>
<evidence type="ECO:0000256" key="9">
    <source>
        <dbReference type="ARBA" id="ARBA00023136"/>
    </source>
</evidence>
<proteinExistence type="inferred from homology"/>
<feature type="transmembrane region" description="Helical" evidence="12">
    <location>
        <begin position="22"/>
        <end position="42"/>
    </location>
</feature>
<evidence type="ECO:0000256" key="11">
    <source>
        <dbReference type="RuleBase" id="RU004450"/>
    </source>
</evidence>
<accession>Q953X5</accession>
<comment type="subcellular location">
    <subcellularLocation>
        <location evidence="1">Membrane</location>
        <topology evidence="1">Multi-pass membrane protein</topology>
    </subcellularLocation>
    <subcellularLocation>
        <location evidence="11">Mitochondrion inner membrane</location>
        <topology evidence="11">Multi-pass membrane protein</topology>
    </subcellularLocation>
</comment>
<feature type="transmembrane region" description="Helical" evidence="12">
    <location>
        <begin position="72"/>
        <end position="91"/>
    </location>
</feature>
<dbReference type="EMBL" id="AF331161">
    <property type="protein sequence ID" value="AAK95501.1"/>
    <property type="molecule type" value="Genomic_DNA"/>
</dbReference>
<dbReference type="GeneID" id="803810"/>
<dbReference type="Gene3D" id="1.20.120.220">
    <property type="entry name" value="ATP synthase, F0 complex, subunit A"/>
    <property type="match status" value="1"/>
</dbReference>
<evidence type="ECO:0000256" key="3">
    <source>
        <dbReference type="ARBA" id="ARBA00022448"/>
    </source>
</evidence>
<dbReference type="InterPro" id="IPR045083">
    <property type="entry name" value="ATP_synth_F0_asu_bact/mt"/>
</dbReference>
<evidence type="ECO:0000256" key="7">
    <source>
        <dbReference type="ARBA" id="ARBA00022989"/>
    </source>
</evidence>
<dbReference type="GO" id="GO:0005743">
    <property type="term" value="C:mitochondrial inner membrane"/>
    <property type="evidence" value="ECO:0007669"/>
    <property type="project" value="UniProtKB-SubCell"/>
</dbReference>
<keyword evidence="6" id="KW-0375">Hydrogen ion transport</keyword>
<dbReference type="AlphaFoldDB" id="Q953X5"/>
<sequence length="228" mass="24744">MAELFSSLDFDNCNRWGGVMSLFSWGVPPCIFLCVFSSSVYVCPSGPQVLKNKVSFFSSQVLLSSKASVIKGIPGLLICVLMLVMTLNLSGMVPGVFASTSHLLTNFALGVTVWLGFLFSSLFNSVRGFLSHFLPVGGPWWLNPFLVVIELVSTMIRPVTLGVRLAANMAAGHVLLGLLGKIMLPLGGVWFMGLSIPALFYSVFESGICIVQGYIFFLLLVLYTDDHS</sequence>
<dbReference type="PROSITE" id="PS00449">
    <property type="entry name" value="ATPASE_A"/>
    <property type="match status" value="1"/>
</dbReference>
<feature type="transmembrane region" description="Helical" evidence="12">
    <location>
        <begin position="140"/>
        <end position="159"/>
    </location>
</feature>
<keyword evidence="13" id="KW-0496">Mitochondrion</keyword>
<keyword evidence="5 12" id="KW-0812">Transmembrane</keyword>
<dbReference type="InterPro" id="IPR035908">
    <property type="entry name" value="F0_ATP_A_sf"/>
</dbReference>
<keyword evidence="4" id="KW-0138">CF(0)</keyword>
<comment type="similarity">
    <text evidence="2">Belongs to the ATPase A chain family.</text>
</comment>
<dbReference type="InterPro" id="IPR000568">
    <property type="entry name" value="ATP_synth_F0_asu"/>
</dbReference>
<evidence type="ECO:0000256" key="12">
    <source>
        <dbReference type="SAM" id="Phobius"/>
    </source>
</evidence>
<dbReference type="CTD" id="4508"/>
<dbReference type="GO" id="GO:0045259">
    <property type="term" value="C:proton-transporting ATP synthase complex"/>
    <property type="evidence" value="ECO:0007669"/>
    <property type="project" value="UniProtKB-KW"/>
</dbReference>
<dbReference type="PRINTS" id="PR00123">
    <property type="entry name" value="ATPASEA"/>
</dbReference>
<dbReference type="Pfam" id="PF00119">
    <property type="entry name" value="ATP-synt_A"/>
    <property type="match status" value="1"/>
</dbReference>
<name>Q953X5_TERTR</name>
<feature type="transmembrane region" description="Helical" evidence="12">
    <location>
        <begin position="103"/>
        <end position="120"/>
    </location>
</feature>